<accession>A0AAE3V9G8</accession>
<reference evidence="1" key="1">
    <citation type="submission" date="2023-07" db="EMBL/GenBank/DDBJ databases">
        <title>Genomic Encyclopedia of Type Strains, Phase IV (KMG-IV): sequencing the most valuable type-strain genomes for metagenomic binning, comparative biology and taxonomic classification.</title>
        <authorList>
            <person name="Goeker M."/>
        </authorList>
    </citation>
    <scope>NUCLEOTIDE SEQUENCE</scope>
    <source>
        <strain evidence="1">DSM 19659</strain>
    </source>
</reference>
<keyword evidence="2" id="KW-1185">Reference proteome</keyword>
<sequence length="51" mass="5542">MHPDLHMVDEPLPASFEATMRITLEGGTLELTNQADTALVASILSMLNSRC</sequence>
<evidence type="ECO:0000313" key="2">
    <source>
        <dbReference type="Proteomes" id="UP001241537"/>
    </source>
</evidence>
<protein>
    <submittedName>
        <fullName evidence="1">Uncharacterized protein</fullName>
    </submittedName>
</protein>
<proteinExistence type="predicted"/>
<name>A0AAE3V9G8_9FIRM</name>
<comment type="caution">
    <text evidence="1">The sequence shown here is derived from an EMBL/GenBank/DDBJ whole genome shotgun (WGS) entry which is preliminary data.</text>
</comment>
<evidence type="ECO:0000313" key="1">
    <source>
        <dbReference type="EMBL" id="MDQ0152221.1"/>
    </source>
</evidence>
<dbReference type="AlphaFoldDB" id="A0AAE3V9G8"/>
<organism evidence="1 2">
    <name type="scientific">Moryella indoligenes</name>
    <dbReference type="NCBI Taxonomy" id="371674"/>
    <lineage>
        <taxon>Bacteria</taxon>
        <taxon>Bacillati</taxon>
        <taxon>Bacillota</taxon>
        <taxon>Clostridia</taxon>
        <taxon>Lachnospirales</taxon>
        <taxon>Lachnospiraceae</taxon>
        <taxon>Moryella</taxon>
    </lineage>
</organism>
<gene>
    <name evidence="1" type="ORF">J2S20_000906</name>
</gene>
<dbReference type="Proteomes" id="UP001241537">
    <property type="component" value="Unassembled WGS sequence"/>
</dbReference>
<dbReference type="EMBL" id="JAUSTO010000004">
    <property type="protein sequence ID" value="MDQ0152221.1"/>
    <property type="molecule type" value="Genomic_DNA"/>
</dbReference>